<dbReference type="AlphaFoldDB" id="A0A4R9AI39"/>
<organism evidence="1 2">
    <name type="scientific">Cryobacterium suzukii</name>
    <dbReference type="NCBI Taxonomy" id="1259198"/>
    <lineage>
        <taxon>Bacteria</taxon>
        <taxon>Bacillati</taxon>
        <taxon>Actinomycetota</taxon>
        <taxon>Actinomycetes</taxon>
        <taxon>Micrococcales</taxon>
        <taxon>Microbacteriaceae</taxon>
        <taxon>Cryobacterium</taxon>
    </lineage>
</organism>
<dbReference type="RefSeq" id="WP_134513735.1">
    <property type="nucleotide sequence ID" value="NZ_SOHJ01000004.1"/>
</dbReference>
<keyword evidence="2" id="KW-1185">Reference proteome</keyword>
<dbReference type="Gene3D" id="3.40.960.10">
    <property type="entry name" value="VSR Endonuclease"/>
    <property type="match status" value="1"/>
</dbReference>
<sequence length="306" mass="34155">MRALQIVCSLGHVATTDELFRRGISAREIRAALQSGHIARAARGSYVCAHADAEQRQAAALHAQIACVSAVHRFGVWSGVDSALHLMRPADARGGGPITRPSTDQSGRDLHFHGATPRFARPGQSWMVDPLEAVWQAIHCLDEENAIACLESARHLKFITPTELRRLCVLAPARLQPGIREMEDTADSGLETLVRRRLRHHGFTVVAQGQVGTFAGSIREDLVVDDCVALEIDGRQWHGAARLGSDYDRDLMVEGLGRRTLRLSYRHVMFEWATTLATIERTVADARRVRDRRRGRRIDGQNEPWW</sequence>
<dbReference type="Proteomes" id="UP000298170">
    <property type="component" value="Unassembled WGS sequence"/>
</dbReference>
<gene>
    <name evidence="1" type="ORF">E3T39_05610</name>
</gene>
<dbReference type="EMBL" id="SOHJ01000004">
    <property type="protein sequence ID" value="TFD61527.1"/>
    <property type="molecule type" value="Genomic_DNA"/>
</dbReference>
<proteinExistence type="predicted"/>
<evidence type="ECO:0008006" key="3">
    <source>
        <dbReference type="Google" id="ProtNLM"/>
    </source>
</evidence>
<evidence type="ECO:0000313" key="1">
    <source>
        <dbReference type="EMBL" id="TFD61527.1"/>
    </source>
</evidence>
<dbReference type="OrthoDB" id="2594539at2"/>
<comment type="caution">
    <text evidence="1">The sequence shown here is derived from an EMBL/GenBank/DDBJ whole genome shotgun (WGS) entry which is preliminary data.</text>
</comment>
<evidence type="ECO:0000313" key="2">
    <source>
        <dbReference type="Proteomes" id="UP000298170"/>
    </source>
</evidence>
<accession>A0A4R9AI39</accession>
<protein>
    <recommendedName>
        <fullName evidence="3">DUF559 domain-containing protein</fullName>
    </recommendedName>
</protein>
<reference evidence="1 2" key="1">
    <citation type="submission" date="2019-03" db="EMBL/GenBank/DDBJ databases">
        <title>Genomics of glacier-inhabiting Cryobacterium strains.</title>
        <authorList>
            <person name="Liu Q."/>
            <person name="Xin Y.-H."/>
        </authorList>
    </citation>
    <scope>NUCLEOTIDE SEQUENCE [LARGE SCALE GENOMIC DNA]</scope>
    <source>
        <strain evidence="1 2">Sr39</strain>
    </source>
</reference>
<name>A0A4R9AI39_9MICO</name>